<name>A0A8S2Q467_9BILA</name>
<reference evidence="1" key="1">
    <citation type="submission" date="2021-02" db="EMBL/GenBank/DDBJ databases">
        <authorList>
            <person name="Nowell W R."/>
        </authorList>
    </citation>
    <scope>NUCLEOTIDE SEQUENCE</scope>
</reference>
<comment type="caution">
    <text evidence="1">The sequence shown here is derived from an EMBL/GenBank/DDBJ whole genome shotgun (WGS) entry which is preliminary data.</text>
</comment>
<evidence type="ECO:0000313" key="1">
    <source>
        <dbReference type="EMBL" id="CAF4080101.1"/>
    </source>
</evidence>
<gene>
    <name evidence="1" type="ORF">BYL167_LOCUS18018</name>
</gene>
<accession>A0A8S2Q467</accession>
<sequence>MNREKRNCFERSLIVHKKLSTPSQINVSVVASLMMASNVLCLFYDGEIFYVLSSKGYISQVYKSSDDLTDYKKLTTLNINELFHNIKIYECTKIPDDDWKTLIQYGKIGNKLHELTTYISHMKNECIQINKEKLKLNFDFKYSKQHDNIISNIVKLKLNEIDNVNELNQLHQQLHNISDQAKIEEIHYLQYINLNLHKTHQYWNNI</sequence>
<proteinExistence type="predicted"/>
<protein>
    <submittedName>
        <fullName evidence="1">Uncharacterized protein</fullName>
    </submittedName>
</protein>
<dbReference type="EMBL" id="CAJOBH010007297">
    <property type="protein sequence ID" value="CAF4080101.1"/>
    <property type="molecule type" value="Genomic_DNA"/>
</dbReference>
<dbReference type="AlphaFoldDB" id="A0A8S2Q467"/>
<dbReference type="Proteomes" id="UP000681967">
    <property type="component" value="Unassembled WGS sequence"/>
</dbReference>
<organism evidence="1 2">
    <name type="scientific">Rotaria magnacalcarata</name>
    <dbReference type="NCBI Taxonomy" id="392030"/>
    <lineage>
        <taxon>Eukaryota</taxon>
        <taxon>Metazoa</taxon>
        <taxon>Spiralia</taxon>
        <taxon>Gnathifera</taxon>
        <taxon>Rotifera</taxon>
        <taxon>Eurotatoria</taxon>
        <taxon>Bdelloidea</taxon>
        <taxon>Philodinida</taxon>
        <taxon>Philodinidae</taxon>
        <taxon>Rotaria</taxon>
    </lineage>
</organism>
<evidence type="ECO:0000313" key="2">
    <source>
        <dbReference type="Proteomes" id="UP000681967"/>
    </source>
</evidence>